<dbReference type="Proteomes" id="UP000648801">
    <property type="component" value="Unassembled WGS sequence"/>
</dbReference>
<dbReference type="InterPro" id="IPR029149">
    <property type="entry name" value="Creatin/AminoP/Spt16_N"/>
</dbReference>
<keyword evidence="3" id="KW-0378">Hydrolase</keyword>
<dbReference type="GO" id="GO:0008235">
    <property type="term" value="F:metalloexopeptidase activity"/>
    <property type="evidence" value="ECO:0007669"/>
    <property type="project" value="UniProtKB-ARBA"/>
</dbReference>
<protein>
    <submittedName>
        <fullName evidence="7">Peptidase M24</fullName>
    </submittedName>
</protein>
<reference evidence="7" key="1">
    <citation type="journal article" date="2014" name="Int. J. Syst. Evol. Microbiol.">
        <title>Complete genome sequence of Corynebacterium casei LMG S-19264T (=DSM 44701T), isolated from a smear-ripened cheese.</title>
        <authorList>
            <consortium name="US DOE Joint Genome Institute (JGI-PGF)"/>
            <person name="Walter F."/>
            <person name="Albersmeier A."/>
            <person name="Kalinowski J."/>
            <person name="Ruckert C."/>
        </authorList>
    </citation>
    <scope>NUCLEOTIDE SEQUENCE</scope>
    <source>
        <strain evidence="7">CGMCC 1.15447</strain>
    </source>
</reference>
<dbReference type="PROSITE" id="PS00491">
    <property type="entry name" value="PROLINE_PEPTIDASE"/>
    <property type="match status" value="1"/>
</dbReference>
<dbReference type="Pfam" id="PF00557">
    <property type="entry name" value="Peptidase_M24"/>
    <property type="match status" value="1"/>
</dbReference>
<accession>A0A916RLF9</accession>
<dbReference type="Gene3D" id="3.40.350.10">
    <property type="entry name" value="Creatinase/prolidase N-terminal domain"/>
    <property type="match status" value="1"/>
</dbReference>
<organism evidence="7 8">
    <name type="scientific">Edaphobacter acidisoli</name>
    <dbReference type="NCBI Taxonomy" id="2040573"/>
    <lineage>
        <taxon>Bacteria</taxon>
        <taxon>Pseudomonadati</taxon>
        <taxon>Acidobacteriota</taxon>
        <taxon>Terriglobia</taxon>
        <taxon>Terriglobales</taxon>
        <taxon>Acidobacteriaceae</taxon>
        <taxon>Edaphobacter</taxon>
    </lineage>
</organism>
<dbReference type="InterPro" id="IPR050659">
    <property type="entry name" value="Peptidase_M24B"/>
</dbReference>
<evidence type="ECO:0000313" key="7">
    <source>
        <dbReference type="EMBL" id="GGA58295.1"/>
    </source>
</evidence>
<evidence type="ECO:0000256" key="4">
    <source>
        <dbReference type="ARBA" id="ARBA00023049"/>
    </source>
</evidence>
<dbReference type="Gene3D" id="3.90.230.10">
    <property type="entry name" value="Creatinase/methionine aminopeptidase superfamily"/>
    <property type="match status" value="1"/>
</dbReference>
<dbReference type="InterPro" id="IPR001131">
    <property type="entry name" value="Peptidase_M24B_aminopep-P_CS"/>
</dbReference>
<dbReference type="PANTHER" id="PTHR46112:SF3">
    <property type="entry name" value="AMINOPEPTIDASE YPDF"/>
    <property type="match status" value="1"/>
</dbReference>
<dbReference type="InterPro" id="IPR001714">
    <property type="entry name" value="Pept_M24_MAP"/>
</dbReference>
<evidence type="ECO:0000256" key="2">
    <source>
        <dbReference type="ARBA" id="ARBA00022723"/>
    </source>
</evidence>
<keyword evidence="8" id="KW-1185">Reference proteome</keyword>
<evidence type="ECO:0000259" key="5">
    <source>
        <dbReference type="Pfam" id="PF00557"/>
    </source>
</evidence>
<dbReference type="AlphaFoldDB" id="A0A916RLF9"/>
<proteinExistence type="predicted"/>
<name>A0A916RLF9_9BACT</name>
<evidence type="ECO:0000313" key="8">
    <source>
        <dbReference type="Proteomes" id="UP000648801"/>
    </source>
</evidence>
<dbReference type="GO" id="GO:0006508">
    <property type="term" value="P:proteolysis"/>
    <property type="evidence" value="ECO:0007669"/>
    <property type="project" value="UniProtKB-KW"/>
</dbReference>
<dbReference type="PRINTS" id="PR00599">
    <property type="entry name" value="MAPEPTIDASE"/>
</dbReference>
<keyword evidence="2" id="KW-0479">Metal-binding</keyword>
<keyword evidence="4" id="KW-0482">Metalloprotease</keyword>
<evidence type="ECO:0000256" key="1">
    <source>
        <dbReference type="ARBA" id="ARBA00022670"/>
    </source>
</evidence>
<gene>
    <name evidence="7" type="ORF">GCM10011507_07090</name>
</gene>
<dbReference type="InterPro" id="IPR000587">
    <property type="entry name" value="Creatinase_N"/>
</dbReference>
<dbReference type="GO" id="GO:0004177">
    <property type="term" value="F:aminopeptidase activity"/>
    <property type="evidence" value="ECO:0007669"/>
    <property type="project" value="UniProtKB-ARBA"/>
</dbReference>
<evidence type="ECO:0000259" key="6">
    <source>
        <dbReference type="Pfam" id="PF01321"/>
    </source>
</evidence>
<evidence type="ECO:0000256" key="3">
    <source>
        <dbReference type="ARBA" id="ARBA00022801"/>
    </source>
</evidence>
<dbReference type="Pfam" id="PF01321">
    <property type="entry name" value="Creatinase_N"/>
    <property type="match status" value="1"/>
</dbReference>
<reference evidence="7" key="2">
    <citation type="submission" date="2020-09" db="EMBL/GenBank/DDBJ databases">
        <authorList>
            <person name="Sun Q."/>
            <person name="Zhou Y."/>
        </authorList>
    </citation>
    <scope>NUCLEOTIDE SEQUENCE</scope>
    <source>
        <strain evidence="7">CGMCC 1.15447</strain>
    </source>
</reference>
<dbReference type="GO" id="GO:0046872">
    <property type="term" value="F:metal ion binding"/>
    <property type="evidence" value="ECO:0007669"/>
    <property type="project" value="UniProtKB-KW"/>
</dbReference>
<dbReference type="InterPro" id="IPR000994">
    <property type="entry name" value="Pept_M24"/>
</dbReference>
<comment type="caution">
    <text evidence="7">The sequence shown here is derived from an EMBL/GenBank/DDBJ whole genome shotgun (WGS) entry which is preliminary data.</text>
</comment>
<dbReference type="EMBL" id="BMJB01000001">
    <property type="protein sequence ID" value="GGA58295.1"/>
    <property type="molecule type" value="Genomic_DNA"/>
</dbReference>
<dbReference type="InterPro" id="IPR036005">
    <property type="entry name" value="Creatinase/aminopeptidase-like"/>
</dbReference>
<dbReference type="SUPFAM" id="SSF55920">
    <property type="entry name" value="Creatinase/aminopeptidase"/>
    <property type="match status" value="1"/>
</dbReference>
<feature type="domain" description="Creatinase N-terminal" evidence="6">
    <location>
        <begin position="2"/>
        <end position="117"/>
    </location>
</feature>
<dbReference type="PANTHER" id="PTHR46112">
    <property type="entry name" value="AMINOPEPTIDASE"/>
    <property type="match status" value="1"/>
</dbReference>
<sequence>MDGLLVTHLPDVRYLSGFTGSNAALALAGGRAVLFTDGRYTAQAKAEAKGMRVVIAPKAAAVAASEWLAEAKVWRCGFDDGNTTVAALKQMRAAVPAKVRRGLFEPVGPLVAKLRWVKDADEIAKIRKAAALGCKLFDGMLEFLEPGLTEMAVAAELEHRARLAGAEGMSFETIVASGERSALPHGRASAAKLPKQGFCTLDFGVVLDGYMSDMTRTVHIGKARGAEREVYDAVLEAQEAAVRKVAPGVAAGDVDEAARSVLRRAKLDKYFSHSTGHGVGLEIHEGPRLAAKQEQKLEAGMVITIEPGVYMPGKFGLRIEDMVLVTSKGGSSQGGEVLTPSVKACLEL</sequence>
<keyword evidence="1" id="KW-0645">Protease</keyword>
<dbReference type="CDD" id="cd01092">
    <property type="entry name" value="APP-like"/>
    <property type="match status" value="1"/>
</dbReference>
<dbReference type="SUPFAM" id="SSF53092">
    <property type="entry name" value="Creatinase/prolidase N-terminal domain"/>
    <property type="match status" value="1"/>
</dbReference>
<feature type="domain" description="Peptidase M24" evidence="5">
    <location>
        <begin position="125"/>
        <end position="326"/>
    </location>
</feature>